<feature type="transmembrane region" description="Helical" evidence="2">
    <location>
        <begin position="177"/>
        <end position="195"/>
    </location>
</feature>
<evidence type="ECO:0000256" key="2">
    <source>
        <dbReference type="SAM" id="Phobius"/>
    </source>
</evidence>
<evidence type="ECO:0000256" key="1">
    <source>
        <dbReference type="SAM" id="MobiDB-lite"/>
    </source>
</evidence>
<feature type="transmembrane region" description="Helical" evidence="2">
    <location>
        <begin position="12"/>
        <end position="36"/>
    </location>
</feature>
<feature type="domain" description="DUF6533" evidence="3">
    <location>
        <begin position="19"/>
        <end position="64"/>
    </location>
</feature>
<keyword evidence="5" id="KW-1185">Reference proteome</keyword>
<accession>A0A9P6CGH8</accession>
<dbReference type="OrthoDB" id="3350812at2759"/>
<feature type="transmembrane region" description="Helical" evidence="2">
    <location>
        <begin position="48"/>
        <end position="72"/>
    </location>
</feature>
<dbReference type="Proteomes" id="UP000807353">
    <property type="component" value="Unassembled WGS sequence"/>
</dbReference>
<organism evidence="4 5">
    <name type="scientific">Collybia nuda</name>
    <dbReference type="NCBI Taxonomy" id="64659"/>
    <lineage>
        <taxon>Eukaryota</taxon>
        <taxon>Fungi</taxon>
        <taxon>Dikarya</taxon>
        <taxon>Basidiomycota</taxon>
        <taxon>Agaricomycotina</taxon>
        <taxon>Agaricomycetes</taxon>
        <taxon>Agaricomycetidae</taxon>
        <taxon>Agaricales</taxon>
        <taxon>Tricholomatineae</taxon>
        <taxon>Clitocybaceae</taxon>
        <taxon>Collybia</taxon>
    </lineage>
</organism>
<dbReference type="Pfam" id="PF20151">
    <property type="entry name" value="DUF6533"/>
    <property type="match status" value="1"/>
</dbReference>
<evidence type="ECO:0000313" key="5">
    <source>
        <dbReference type="Proteomes" id="UP000807353"/>
    </source>
</evidence>
<gene>
    <name evidence="4" type="ORF">BDZ94DRAFT_1307161</name>
</gene>
<feature type="region of interest" description="Disordered" evidence="1">
    <location>
        <begin position="322"/>
        <end position="351"/>
    </location>
</feature>
<sequence>MVPSGTIVDSLVGYQITTYIHVSGAALLISDWFFTLDMEIAHAWSSSWNLGTLLFFLTRYLVFVDTFVALYRQLSYSIPISTCAFLYTFGGWFVGFGILVAELILTIRVWALWERRRDIKIFLIIISIINASVGLVGYAFYGLAFKFIDIRKIFRDPHVASEFSGCFSNSGGKTLQWTFLALLVHQILIFVMTMIKGVQHYREGTYQTSLTYTFYRDGLEFYNEYQDPYFSALSIINLAILFSQPIMAYANLVTPIQRVLHSILSSRMLLHLRQESDALHSTGQDFNTLATLYYEGDNSEIERKSCSGSSLVSDIGPKTKLCNDPHTSTSVGNWFGKDRVSSHKRQPDSEA</sequence>
<evidence type="ECO:0000259" key="3">
    <source>
        <dbReference type="Pfam" id="PF20151"/>
    </source>
</evidence>
<keyword evidence="2" id="KW-0812">Transmembrane</keyword>
<feature type="transmembrane region" description="Helical" evidence="2">
    <location>
        <begin position="84"/>
        <end position="107"/>
    </location>
</feature>
<comment type="caution">
    <text evidence="4">The sequence shown here is derived from an EMBL/GenBank/DDBJ whole genome shotgun (WGS) entry which is preliminary data.</text>
</comment>
<dbReference type="AlphaFoldDB" id="A0A9P6CGH8"/>
<name>A0A9P6CGH8_9AGAR</name>
<keyword evidence="2" id="KW-0472">Membrane</keyword>
<feature type="compositionally biased region" description="Basic and acidic residues" evidence="1">
    <location>
        <begin position="336"/>
        <end position="351"/>
    </location>
</feature>
<evidence type="ECO:0000313" key="4">
    <source>
        <dbReference type="EMBL" id="KAF9465276.1"/>
    </source>
</evidence>
<proteinExistence type="predicted"/>
<protein>
    <recommendedName>
        <fullName evidence="3">DUF6533 domain-containing protein</fullName>
    </recommendedName>
</protein>
<keyword evidence="2" id="KW-1133">Transmembrane helix</keyword>
<dbReference type="EMBL" id="MU150248">
    <property type="protein sequence ID" value="KAF9465276.1"/>
    <property type="molecule type" value="Genomic_DNA"/>
</dbReference>
<feature type="transmembrane region" description="Helical" evidence="2">
    <location>
        <begin position="119"/>
        <end position="141"/>
    </location>
</feature>
<dbReference type="InterPro" id="IPR045340">
    <property type="entry name" value="DUF6533"/>
</dbReference>
<reference evidence="4" key="1">
    <citation type="submission" date="2020-11" db="EMBL/GenBank/DDBJ databases">
        <authorList>
            <consortium name="DOE Joint Genome Institute"/>
            <person name="Ahrendt S."/>
            <person name="Riley R."/>
            <person name="Andreopoulos W."/>
            <person name="Labutti K."/>
            <person name="Pangilinan J."/>
            <person name="Ruiz-Duenas F.J."/>
            <person name="Barrasa J.M."/>
            <person name="Sanchez-Garcia M."/>
            <person name="Camarero S."/>
            <person name="Miyauchi S."/>
            <person name="Serrano A."/>
            <person name="Linde D."/>
            <person name="Babiker R."/>
            <person name="Drula E."/>
            <person name="Ayuso-Fernandez I."/>
            <person name="Pacheco R."/>
            <person name="Padilla G."/>
            <person name="Ferreira P."/>
            <person name="Barriuso J."/>
            <person name="Kellner H."/>
            <person name="Castanera R."/>
            <person name="Alfaro M."/>
            <person name="Ramirez L."/>
            <person name="Pisabarro A.G."/>
            <person name="Kuo A."/>
            <person name="Tritt A."/>
            <person name="Lipzen A."/>
            <person name="He G."/>
            <person name="Yan M."/>
            <person name="Ng V."/>
            <person name="Cullen D."/>
            <person name="Martin F."/>
            <person name="Rosso M.-N."/>
            <person name="Henrissat B."/>
            <person name="Hibbett D."/>
            <person name="Martinez A.T."/>
            <person name="Grigoriev I.V."/>
        </authorList>
    </citation>
    <scope>NUCLEOTIDE SEQUENCE</scope>
    <source>
        <strain evidence="4">CBS 247.69</strain>
    </source>
</reference>